<name>A0AAV4M8D7_CAEEX</name>
<dbReference type="GO" id="GO:0004896">
    <property type="term" value="F:cytokine receptor activity"/>
    <property type="evidence" value="ECO:0007669"/>
    <property type="project" value="TreeGrafter"/>
</dbReference>
<keyword evidence="8" id="KW-1185">Reference proteome</keyword>
<evidence type="ECO:0000313" key="8">
    <source>
        <dbReference type="Proteomes" id="UP001054945"/>
    </source>
</evidence>
<dbReference type="SUPFAM" id="SSF49265">
    <property type="entry name" value="Fibronectin type III"/>
    <property type="match status" value="2"/>
</dbReference>
<organism evidence="7 8">
    <name type="scientific">Caerostris extrusa</name>
    <name type="common">Bark spider</name>
    <name type="synonym">Caerostris bankana</name>
    <dbReference type="NCBI Taxonomy" id="172846"/>
    <lineage>
        <taxon>Eukaryota</taxon>
        <taxon>Metazoa</taxon>
        <taxon>Ecdysozoa</taxon>
        <taxon>Arthropoda</taxon>
        <taxon>Chelicerata</taxon>
        <taxon>Arachnida</taxon>
        <taxon>Araneae</taxon>
        <taxon>Araneomorphae</taxon>
        <taxon>Entelegynae</taxon>
        <taxon>Araneoidea</taxon>
        <taxon>Araneidae</taxon>
        <taxon>Caerostris</taxon>
    </lineage>
</organism>
<reference evidence="7 8" key="1">
    <citation type="submission" date="2021-06" db="EMBL/GenBank/DDBJ databases">
        <title>Caerostris extrusa draft genome.</title>
        <authorList>
            <person name="Kono N."/>
            <person name="Arakawa K."/>
        </authorList>
    </citation>
    <scope>NUCLEOTIDE SEQUENCE [LARGE SCALE GENOMIC DNA]</scope>
</reference>
<dbReference type="Proteomes" id="UP001054945">
    <property type="component" value="Unassembled WGS sequence"/>
</dbReference>
<evidence type="ECO:0000256" key="1">
    <source>
        <dbReference type="ARBA" id="ARBA00022729"/>
    </source>
</evidence>
<gene>
    <name evidence="7" type="primary">Lar</name>
    <name evidence="7" type="ORF">CEXT_648771</name>
</gene>
<keyword evidence="1" id="KW-0732">Signal</keyword>
<evidence type="ECO:0000256" key="3">
    <source>
        <dbReference type="ARBA" id="ARBA00023157"/>
    </source>
</evidence>
<dbReference type="PANTHER" id="PTHR23036:SF151">
    <property type="entry name" value="FIBRONECTIN TYPE-III DOMAIN-CONTAINING PROTEIN"/>
    <property type="match status" value="1"/>
</dbReference>
<accession>A0AAV4M8D7</accession>
<dbReference type="PANTHER" id="PTHR23036">
    <property type="entry name" value="CYTOKINE RECEPTOR"/>
    <property type="match status" value="1"/>
</dbReference>
<sequence>MNLAGKVAAINSTAISVRWKPPANKDRNGLIRGYQIHVQEVTGEGDLVSEPKRYDVADENAEEYNVTKLQPETLYAVQVAAVTRKVPTRPELGAQLIQEEPNLVAQIQWSRPTNIYGQLVNYKLRYGRSDTQQMEERTINPLDQVHQIPNLDRGARYEFYLSGKNNVGWGQEAFTYLDTPEGVPTAPPQNLSRRLQSPTGVVITWNPPVQQFRNGHVTHYGIKFHKSSDGSVTERNTTETRMVFSNLDENTEYTFQVNAYTKKDLVHGVQE</sequence>
<dbReference type="EMBL" id="BPLR01019508">
    <property type="protein sequence ID" value="GIX68633.1"/>
    <property type="molecule type" value="Genomic_DNA"/>
</dbReference>
<dbReference type="InterPro" id="IPR013783">
    <property type="entry name" value="Ig-like_fold"/>
</dbReference>
<dbReference type="AlphaFoldDB" id="A0AAV4M8D7"/>
<dbReference type="Pfam" id="PF00041">
    <property type="entry name" value="fn3"/>
    <property type="match status" value="3"/>
</dbReference>
<feature type="domain" description="Fibronectin type-III" evidence="6">
    <location>
        <begin position="1"/>
        <end position="102"/>
    </location>
</feature>
<dbReference type="InterPro" id="IPR036116">
    <property type="entry name" value="FN3_sf"/>
</dbReference>
<comment type="caution">
    <text evidence="7">The sequence shown here is derived from an EMBL/GenBank/DDBJ whole genome shotgun (WGS) entry which is preliminary data.</text>
</comment>
<dbReference type="FunFam" id="2.60.40.10:FF:000082">
    <property type="entry name" value="receptor-type tyrosine-protein phosphatase delta isoform X2"/>
    <property type="match status" value="1"/>
</dbReference>
<dbReference type="GO" id="GO:0019955">
    <property type="term" value="F:cytokine binding"/>
    <property type="evidence" value="ECO:0007669"/>
    <property type="project" value="TreeGrafter"/>
</dbReference>
<keyword evidence="2" id="KW-0677">Repeat</keyword>
<dbReference type="InterPro" id="IPR050379">
    <property type="entry name" value="Type-I_Cytokine_Rcpt"/>
</dbReference>
<keyword evidence="3" id="KW-1015">Disulfide bond</keyword>
<dbReference type="GO" id="GO:0043235">
    <property type="term" value="C:receptor complex"/>
    <property type="evidence" value="ECO:0007669"/>
    <property type="project" value="TreeGrafter"/>
</dbReference>
<evidence type="ECO:0000256" key="4">
    <source>
        <dbReference type="ARBA" id="ARBA00023170"/>
    </source>
</evidence>
<evidence type="ECO:0000256" key="5">
    <source>
        <dbReference type="ARBA" id="ARBA00023180"/>
    </source>
</evidence>
<dbReference type="Gene3D" id="2.60.40.10">
    <property type="entry name" value="Immunoglobulins"/>
    <property type="match status" value="3"/>
</dbReference>
<dbReference type="SMART" id="SM00060">
    <property type="entry name" value="FN3"/>
    <property type="match status" value="3"/>
</dbReference>
<dbReference type="CDD" id="cd00063">
    <property type="entry name" value="FN3"/>
    <property type="match status" value="3"/>
</dbReference>
<protein>
    <submittedName>
        <fullName evidence="7">Tyrosine-protein phosphatase Lar</fullName>
    </submittedName>
</protein>
<proteinExistence type="predicted"/>
<feature type="domain" description="Fibronectin type-III" evidence="6">
    <location>
        <begin position="187"/>
        <end position="271"/>
    </location>
</feature>
<keyword evidence="4" id="KW-0675">Receptor</keyword>
<evidence type="ECO:0000256" key="2">
    <source>
        <dbReference type="ARBA" id="ARBA00022737"/>
    </source>
</evidence>
<dbReference type="InterPro" id="IPR003961">
    <property type="entry name" value="FN3_dom"/>
</dbReference>
<dbReference type="GO" id="GO:0009897">
    <property type="term" value="C:external side of plasma membrane"/>
    <property type="evidence" value="ECO:0007669"/>
    <property type="project" value="TreeGrafter"/>
</dbReference>
<dbReference type="PROSITE" id="PS50853">
    <property type="entry name" value="FN3"/>
    <property type="match status" value="2"/>
</dbReference>
<keyword evidence="5" id="KW-0325">Glycoprotein</keyword>
<evidence type="ECO:0000313" key="7">
    <source>
        <dbReference type="EMBL" id="GIX68633.1"/>
    </source>
</evidence>
<evidence type="ECO:0000259" key="6">
    <source>
        <dbReference type="PROSITE" id="PS50853"/>
    </source>
</evidence>